<evidence type="ECO:0000259" key="1">
    <source>
        <dbReference type="Pfam" id="PF04773"/>
    </source>
</evidence>
<dbReference type="Pfam" id="PF16344">
    <property type="entry name" value="FecR_C"/>
    <property type="match status" value="1"/>
</dbReference>
<protein>
    <submittedName>
        <fullName evidence="3">FecR protein</fullName>
    </submittedName>
</protein>
<keyword evidence="4" id="KW-1185">Reference proteome</keyword>
<dbReference type="RefSeq" id="WP_091208225.1">
    <property type="nucleotide sequence ID" value="NZ_FOCL01000001.1"/>
</dbReference>
<dbReference type="InterPro" id="IPR006860">
    <property type="entry name" value="FecR"/>
</dbReference>
<accession>A0A1H8BKZ3</accession>
<proteinExistence type="predicted"/>
<name>A0A1H8BKZ3_9SPHI</name>
<dbReference type="Gene3D" id="3.55.50.30">
    <property type="match status" value="1"/>
</dbReference>
<organism evidence="3 4">
    <name type="scientific">Mucilaginibacter gossypiicola</name>
    <dbReference type="NCBI Taxonomy" id="551995"/>
    <lineage>
        <taxon>Bacteria</taxon>
        <taxon>Pseudomonadati</taxon>
        <taxon>Bacteroidota</taxon>
        <taxon>Sphingobacteriia</taxon>
        <taxon>Sphingobacteriales</taxon>
        <taxon>Sphingobacteriaceae</taxon>
        <taxon>Mucilaginibacter</taxon>
    </lineage>
</organism>
<dbReference type="PANTHER" id="PTHR30273:SF2">
    <property type="entry name" value="PROTEIN FECR"/>
    <property type="match status" value="1"/>
</dbReference>
<evidence type="ECO:0000313" key="4">
    <source>
        <dbReference type="Proteomes" id="UP000198942"/>
    </source>
</evidence>
<dbReference type="STRING" id="551995.SAMN05192574_101933"/>
<dbReference type="Pfam" id="PF04773">
    <property type="entry name" value="FecR"/>
    <property type="match status" value="1"/>
</dbReference>
<feature type="domain" description="Protein FecR C-terminal" evidence="2">
    <location>
        <begin position="324"/>
        <end position="389"/>
    </location>
</feature>
<feature type="domain" description="FecR protein" evidence="1">
    <location>
        <begin position="184"/>
        <end position="280"/>
    </location>
</feature>
<gene>
    <name evidence="3" type="ORF">SAMN05192574_101933</name>
</gene>
<dbReference type="PANTHER" id="PTHR30273">
    <property type="entry name" value="PERIPLASMIC SIGNAL SENSOR AND SIGMA FACTOR ACTIVATOR FECR-RELATED"/>
    <property type="match status" value="1"/>
</dbReference>
<evidence type="ECO:0000313" key="3">
    <source>
        <dbReference type="EMBL" id="SEM82718.1"/>
    </source>
</evidence>
<sequence>MDNKQLGNLLDRYMNKEASEQETRELFLYINDPQNEQQVTELFGDFLNKESEERILPAYRQQEILNRIFEHQSSSGKKFKHGILTQTKWAAAILLFMLCGVYLLKSNKPKPAVLTAINKPKTFDKKPGSNKAILTLGNGSQIVLDSARNGMLVQQGNTKIIKSANGHIAYNKTLAATAAPIYNTMTTPRGGKYDLQLSDGTRVWLNASSSITYPIAFSGTERRVTVTGEAYFEVAKNKNMPFKINVNDKEEVQVLGTHFNIMAYSDESQIKTTLLEGSVKIVRNKIMGMLKPGQQAQLSSDGKLSVTDDADINAVMAWKNGQTLFVNEDIKTIMRQVSRWYDIDVEYQGDIPARLFTGGISRESNLSVLLKVLEINKIHFRAAGKKLIVTP</sequence>
<dbReference type="InterPro" id="IPR032508">
    <property type="entry name" value="FecR_C"/>
</dbReference>
<dbReference type="EMBL" id="FOCL01000001">
    <property type="protein sequence ID" value="SEM82718.1"/>
    <property type="molecule type" value="Genomic_DNA"/>
</dbReference>
<evidence type="ECO:0000259" key="2">
    <source>
        <dbReference type="Pfam" id="PF16344"/>
    </source>
</evidence>
<dbReference type="GO" id="GO:0016989">
    <property type="term" value="F:sigma factor antagonist activity"/>
    <property type="evidence" value="ECO:0007669"/>
    <property type="project" value="TreeGrafter"/>
</dbReference>
<dbReference type="Gene3D" id="2.60.120.1440">
    <property type="match status" value="1"/>
</dbReference>
<dbReference type="AlphaFoldDB" id="A0A1H8BKZ3"/>
<dbReference type="Proteomes" id="UP000198942">
    <property type="component" value="Unassembled WGS sequence"/>
</dbReference>
<dbReference type="OrthoDB" id="1099963at2"/>
<reference evidence="4" key="1">
    <citation type="submission" date="2016-10" db="EMBL/GenBank/DDBJ databases">
        <authorList>
            <person name="Varghese N."/>
            <person name="Submissions S."/>
        </authorList>
    </citation>
    <scope>NUCLEOTIDE SEQUENCE [LARGE SCALE GENOMIC DNA]</scope>
    <source>
        <strain evidence="4">Gh-48</strain>
    </source>
</reference>
<dbReference type="InterPro" id="IPR012373">
    <property type="entry name" value="Ferrdict_sens_TM"/>
</dbReference>